<evidence type="ECO:0000256" key="5">
    <source>
        <dbReference type="ARBA" id="ARBA00022617"/>
    </source>
</evidence>
<dbReference type="GO" id="GO:0009055">
    <property type="term" value="F:electron transfer activity"/>
    <property type="evidence" value="ECO:0007669"/>
    <property type="project" value="InterPro"/>
</dbReference>
<evidence type="ECO:0000256" key="2">
    <source>
        <dbReference type="ARBA" id="ARBA00004141"/>
    </source>
</evidence>
<keyword evidence="8 13" id="KW-1133">Transmembrane helix</keyword>
<dbReference type="GO" id="GO:0016020">
    <property type="term" value="C:membrane"/>
    <property type="evidence" value="ECO:0007669"/>
    <property type="project" value="UniProtKB-SubCell"/>
</dbReference>
<keyword evidence="9 12" id="KW-0408">Iron</keyword>
<dbReference type="AlphaFoldDB" id="A0A5P6NZ77"/>
<evidence type="ECO:0000256" key="11">
    <source>
        <dbReference type="ARBA" id="ARBA00025912"/>
    </source>
</evidence>
<evidence type="ECO:0000256" key="13">
    <source>
        <dbReference type="SAM" id="Phobius"/>
    </source>
</evidence>
<evidence type="ECO:0000256" key="4">
    <source>
        <dbReference type="ARBA" id="ARBA00020076"/>
    </source>
</evidence>
<comment type="subunit">
    <text evidence="11">Part of an enzyme complex containing four subunits: a flavoprotein, an iron-sulfur protein, plus two membrane-anchoring proteins, SdhC and SdhD. The complex can form homotrimers.</text>
</comment>
<dbReference type="Pfam" id="PF01127">
    <property type="entry name" value="Sdh_cyt"/>
    <property type="match status" value="1"/>
</dbReference>
<evidence type="ECO:0000256" key="7">
    <source>
        <dbReference type="ARBA" id="ARBA00022723"/>
    </source>
</evidence>
<keyword evidence="5 12" id="KW-0349">Heme</keyword>
<dbReference type="InterPro" id="IPR034804">
    <property type="entry name" value="SQR/QFR_C/D"/>
</dbReference>
<evidence type="ECO:0000256" key="1">
    <source>
        <dbReference type="ARBA" id="ARBA00004050"/>
    </source>
</evidence>
<proteinExistence type="inferred from homology"/>
<evidence type="ECO:0000256" key="9">
    <source>
        <dbReference type="ARBA" id="ARBA00023004"/>
    </source>
</evidence>
<feature type="transmembrane region" description="Helical" evidence="13">
    <location>
        <begin position="106"/>
        <end position="132"/>
    </location>
</feature>
<dbReference type="GO" id="GO:0006099">
    <property type="term" value="P:tricarboxylic acid cycle"/>
    <property type="evidence" value="ECO:0007669"/>
    <property type="project" value="InterPro"/>
</dbReference>
<evidence type="ECO:0000256" key="10">
    <source>
        <dbReference type="ARBA" id="ARBA00023136"/>
    </source>
</evidence>
<evidence type="ECO:0000313" key="14">
    <source>
        <dbReference type="EMBL" id="QFI71342.1"/>
    </source>
</evidence>
<feature type="transmembrane region" description="Helical" evidence="13">
    <location>
        <begin position="38"/>
        <end position="61"/>
    </location>
</feature>
<protein>
    <recommendedName>
        <fullName evidence="4">Succinate dehydrogenase cytochrome b556 subunit</fullName>
    </recommendedName>
</protein>
<dbReference type="Proteomes" id="UP000325641">
    <property type="component" value="Chromosome"/>
</dbReference>
<accession>A0A5P6NZ77</accession>
<comment type="similarity">
    <text evidence="3">Belongs to the cytochrome b560 family.</text>
</comment>
<evidence type="ECO:0000256" key="3">
    <source>
        <dbReference type="ARBA" id="ARBA00007244"/>
    </source>
</evidence>
<comment type="subcellular location">
    <subcellularLocation>
        <location evidence="2">Membrane</location>
        <topology evidence="2">Multi-pass membrane protein</topology>
    </subcellularLocation>
</comment>
<dbReference type="GO" id="GO:0046872">
    <property type="term" value="F:metal ion binding"/>
    <property type="evidence" value="ECO:0007669"/>
    <property type="project" value="UniProtKB-KW"/>
</dbReference>
<name>A0A5P6NZ77_9BRAD</name>
<keyword evidence="6 13" id="KW-0812">Transmembrane</keyword>
<dbReference type="SUPFAM" id="SSF81343">
    <property type="entry name" value="Fumarate reductase respiratory complex transmembrane subunits"/>
    <property type="match status" value="1"/>
</dbReference>
<dbReference type="NCBIfam" id="TIGR02970">
    <property type="entry name" value="succ_dehyd_cytB"/>
    <property type="match status" value="1"/>
</dbReference>
<dbReference type="InterPro" id="IPR000701">
    <property type="entry name" value="SuccDH_FuR_B_TM-su"/>
</dbReference>
<evidence type="ECO:0000256" key="6">
    <source>
        <dbReference type="ARBA" id="ARBA00022692"/>
    </source>
</evidence>
<dbReference type="PANTHER" id="PTHR10978">
    <property type="entry name" value="SUCCINATE DEHYDROGENASE CYTOCHROME B560 SUBUNIT"/>
    <property type="match status" value="1"/>
</dbReference>
<dbReference type="EMBL" id="CP044543">
    <property type="protein sequence ID" value="QFI71342.1"/>
    <property type="molecule type" value="Genomic_DNA"/>
</dbReference>
<dbReference type="OrthoDB" id="9799441at2"/>
<gene>
    <name evidence="14" type="primary">sdhC</name>
    <name evidence="14" type="ORF">F8237_02525</name>
</gene>
<dbReference type="PIRSF" id="PIRSF000178">
    <property type="entry name" value="SDH_cyt_b560"/>
    <property type="match status" value="1"/>
</dbReference>
<dbReference type="InterPro" id="IPR018495">
    <property type="entry name" value="Succ_DH_cyt_bsu_CS"/>
</dbReference>
<dbReference type="Gene3D" id="1.20.1300.10">
    <property type="entry name" value="Fumarate reductase/succinate dehydrogenase, transmembrane subunit"/>
    <property type="match status" value="1"/>
</dbReference>
<keyword evidence="7 12" id="KW-0479">Metal-binding</keyword>
<feature type="binding site" description="axial binding residue" evidence="12">
    <location>
        <position position="85"/>
    </location>
    <ligand>
        <name>heme</name>
        <dbReference type="ChEBI" id="CHEBI:30413"/>
        <note>ligand shared with second transmembrane subunit</note>
    </ligand>
    <ligandPart>
        <name>Fe</name>
        <dbReference type="ChEBI" id="CHEBI:18248"/>
    </ligandPart>
</feature>
<feature type="transmembrane region" description="Helical" evidence="13">
    <location>
        <begin position="73"/>
        <end position="94"/>
    </location>
</feature>
<comment type="cofactor">
    <cofactor evidence="12">
        <name>heme</name>
        <dbReference type="ChEBI" id="CHEBI:30413"/>
    </cofactor>
    <text evidence="12">The heme is bound between the two transmembrane subunits.</text>
</comment>
<evidence type="ECO:0000256" key="12">
    <source>
        <dbReference type="PIRSR" id="PIRSR000178-1"/>
    </source>
</evidence>
<organism evidence="14 15">
    <name type="scientific">Bradyrhizobium betae</name>
    <dbReference type="NCBI Taxonomy" id="244734"/>
    <lineage>
        <taxon>Bacteria</taxon>
        <taxon>Pseudomonadati</taxon>
        <taxon>Pseudomonadota</taxon>
        <taxon>Alphaproteobacteria</taxon>
        <taxon>Hyphomicrobiales</taxon>
        <taxon>Nitrobacteraceae</taxon>
        <taxon>Bradyrhizobium</taxon>
    </lineage>
</organism>
<keyword evidence="10 13" id="KW-0472">Membrane</keyword>
<dbReference type="PROSITE" id="PS01001">
    <property type="entry name" value="SDH_CYT_2"/>
    <property type="match status" value="1"/>
</dbReference>
<dbReference type="RefSeq" id="WP_151642249.1">
    <property type="nucleotide sequence ID" value="NZ_CP044543.1"/>
</dbReference>
<comment type="function">
    <text evidence="1">Membrane-anchoring subunit of succinate dehydrogenase (SDH).</text>
</comment>
<reference evidence="15" key="1">
    <citation type="submission" date="2019-10" db="EMBL/GenBank/DDBJ databases">
        <title>Complete Genome Sequence of Bradyrhizobium betae type strain PL7HG1T.</title>
        <authorList>
            <person name="Bromfield E.S.P."/>
            <person name="Cloutier S."/>
        </authorList>
    </citation>
    <scope>NUCLEOTIDE SEQUENCE [LARGE SCALE GENOMIC DNA]</scope>
    <source>
        <strain evidence="15">PL7HG1</strain>
    </source>
</reference>
<dbReference type="PANTHER" id="PTHR10978:SF5">
    <property type="entry name" value="SUCCINATE DEHYDROGENASE CYTOCHROME B560 SUBUNIT, MITOCHONDRIAL"/>
    <property type="match status" value="1"/>
</dbReference>
<dbReference type="CDD" id="cd03499">
    <property type="entry name" value="SQR_TypeC_SdhC"/>
    <property type="match status" value="1"/>
</dbReference>
<dbReference type="InterPro" id="IPR014314">
    <property type="entry name" value="Succ_DH_cytb556"/>
</dbReference>
<dbReference type="KEGG" id="bbet:F8237_02525"/>
<evidence type="ECO:0000256" key="8">
    <source>
        <dbReference type="ARBA" id="ARBA00022989"/>
    </source>
</evidence>
<sequence length="136" mass="14337">MPSAPTDRQRPTSPNIQIYRPQLTSVLSIANRMTGMALSAYAVALVVWLVAVAAGPVSYATVQSFIGSWLGQILLLGCTFSFLLHLCGGIRHLAWDLGYGFSLGAIYASGWAVVATSVTLTALTWGLGISLAGHGR</sequence>
<evidence type="ECO:0000313" key="15">
    <source>
        <dbReference type="Proteomes" id="UP000325641"/>
    </source>
</evidence>